<dbReference type="PROSITE" id="PS51188">
    <property type="entry name" value="ZF_CR"/>
    <property type="match status" value="1"/>
</dbReference>
<dbReference type="InterPro" id="IPR036410">
    <property type="entry name" value="HSP_DnaJ_Cys-rich_dom_sf"/>
</dbReference>
<dbReference type="GO" id="GO:0042026">
    <property type="term" value="P:protein refolding"/>
    <property type="evidence" value="ECO:0007669"/>
    <property type="project" value="TreeGrafter"/>
</dbReference>
<dbReference type="InterPro" id="IPR001623">
    <property type="entry name" value="DnaJ_domain"/>
</dbReference>
<dbReference type="SMART" id="SM00271">
    <property type="entry name" value="DnaJ"/>
    <property type="match status" value="1"/>
</dbReference>
<feature type="zinc finger region" description="CR-type" evidence="6">
    <location>
        <begin position="202"/>
        <end position="280"/>
    </location>
</feature>
<dbReference type="InterPro" id="IPR008971">
    <property type="entry name" value="HSP40/DnaJ_pept-bd"/>
</dbReference>
<evidence type="ECO:0000256" key="1">
    <source>
        <dbReference type="ARBA" id="ARBA00022723"/>
    </source>
</evidence>
<evidence type="ECO:0000256" key="5">
    <source>
        <dbReference type="ARBA" id="ARBA00023186"/>
    </source>
</evidence>
<evidence type="ECO:0000259" key="7">
    <source>
        <dbReference type="PROSITE" id="PS50076"/>
    </source>
</evidence>
<dbReference type="InterPro" id="IPR012724">
    <property type="entry name" value="DnaJ"/>
</dbReference>
<evidence type="ECO:0000256" key="2">
    <source>
        <dbReference type="ARBA" id="ARBA00022737"/>
    </source>
</evidence>
<dbReference type="NCBIfam" id="TIGR02349">
    <property type="entry name" value="DnaJ_bact"/>
    <property type="match status" value="1"/>
</dbReference>
<dbReference type="Pfam" id="PF00684">
    <property type="entry name" value="DnaJ_CXXCXGXG"/>
    <property type="match status" value="1"/>
</dbReference>
<dbReference type="Pfam" id="PF01556">
    <property type="entry name" value="DnaJ_C"/>
    <property type="match status" value="1"/>
</dbReference>
<keyword evidence="4 6" id="KW-0862">Zinc</keyword>
<dbReference type="Gene3D" id="2.60.260.20">
    <property type="entry name" value="Urease metallochaperone UreE, N-terminal domain"/>
    <property type="match status" value="2"/>
</dbReference>
<keyword evidence="2" id="KW-0677">Repeat</keyword>
<dbReference type="FunFam" id="2.60.260.20:FF:000005">
    <property type="entry name" value="Chaperone protein dnaJ 1, mitochondrial"/>
    <property type="match status" value="1"/>
</dbReference>
<organism evidence="9 10">
    <name type="scientific">Blastocystis sp. subtype 1 (strain ATCC 50177 / NandII)</name>
    <dbReference type="NCBI Taxonomy" id="478820"/>
    <lineage>
        <taxon>Eukaryota</taxon>
        <taxon>Sar</taxon>
        <taxon>Stramenopiles</taxon>
        <taxon>Bigyra</taxon>
        <taxon>Opalozoa</taxon>
        <taxon>Opalinata</taxon>
        <taxon>Blastocystidae</taxon>
        <taxon>Blastocystis</taxon>
    </lineage>
</organism>
<dbReference type="CDD" id="cd10719">
    <property type="entry name" value="DnaJ_zf"/>
    <property type="match status" value="1"/>
</dbReference>
<dbReference type="GO" id="GO:0005737">
    <property type="term" value="C:cytoplasm"/>
    <property type="evidence" value="ECO:0007669"/>
    <property type="project" value="TreeGrafter"/>
</dbReference>
<keyword evidence="10" id="KW-1185">Reference proteome</keyword>
<dbReference type="PANTHER" id="PTHR43096:SF52">
    <property type="entry name" value="DNAJ HOMOLOG 1, MITOCHONDRIAL-RELATED"/>
    <property type="match status" value="1"/>
</dbReference>
<dbReference type="GO" id="GO:0005524">
    <property type="term" value="F:ATP binding"/>
    <property type="evidence" value="ECO:0007669"/>
    <property type="project" value="InterPro"/>
</dbReference>
<dbReference type="Gene3D" id="1.10.287.110">
    <property type="entry name" value="DnaJ domain"/>
    <property type="match status" value="1"/>
</dbReference>
<proteinExistence type="inferred from homology"/>
<evidence type="ECO:0000313" key="9">
    <source>
        <dbReference type="EMBL" id="OAO14846.1"/>
    </source>
</evidence>
<dbReference type="EMBL" id="LXWW01000210">
    <property type="protein sequence ID" value="OAO14846.1"/>
    <property type="molecule type" value="Genomic_DNA"/>
</dbReference>
<dbReference type="InterPro" id="IPR036869">
    <property type="entry name" value="J_dom_sf"/>
</dbReference>
<dbReference type="FunFam" id="1.10.287.110:FF:000034">
    <property type="entry name" value="Chaperone protein DnaJ"/>
    <property type="match status" value="1"/>
</dbReference>
<keyword evidence="5" id="KW-0143">Chaperone</keyword>
<protein>
    <submittedName>
        <fullName evidence="9">Chaperone protein dnaJ</fullName>
    </submittedName>
</protein>
<dbReference type="SUPFAM" id="SSF49493">
    <property type="entry name" value="HSP40/DnaJ peptide-binding domain"/>
    <property type="match status" value="2"/>
</dbReference>
<keyword evidence="3 6" id="KW-0863">Zinc-finger</keyword>
<name>A0A196SEU6_BLAHN</name>
<dbReference type="OrthoDB" id="10256793at2759"/>
<dbReference type="SUPFAM" id="SSF57938">
    <property type="entry name" value="DnaJ/Hsp40 cysteine-rich domain"/>
    <property type="match status" value="1"/>
</dbReference>
<dbReference type="PRINTS" id="PR00625">
    <property type="entry name" value="JDOMAIN"/>
</dbReference>
<evidence type="ECO:0000256" key="6">
    <source>
        <dbReference type="PROSITE-ProRule" id="PRU00546"/>
    </source>
</evidence>
<dbReference type="Proteomes" id="UP000078348">
    <property type="component" value="Unassembled WGS sequence"/>
</dbReference>
<evidence type="ECO:0000256" key="4">
    <source>
        <dbReference type="ARBA" id="ARBA00022833"/>
    </source>
</evidence>
<dbReference type="STRING" id="478820.A0A196SEU6"/>
<dbReference type="SUPFAM" id="SSF46565">
    <property type="entry name" value="Chaperone J-domain"/>
    <property type="match status" value="1"/>
</dbReference>
<accession>A0A196SEU6</accession>
<dbReference type="CDD" id="cd06257">
    <property type="entry name" value="DnaJ"/>
    <property type="match status" value="1"/>
</dbReference>
<dbReference type="GO" id="GO:0031072">
    <property type="term" value="F:heat shock protein binding"/>
    <property type="evidence" value="ECO:0007669"/>
    <property type="project" value="InterPro"/>
</dbReference>
<sequence length="446" mass="48483">MFRLNSRSICLIARSAKTCLSNAILASKVILPCVSSIRAAYAVPCMQGVFVRGFHNTAASYKRDYYEVLGVPKDASKADIKKAYFKLAKKYHPDTNKGDENAKQKFIEVSEAYEVLKDDDKRARYDQFGHAGVENESAGFQQGNVNMDELLRHFADIFGGETRGYGGFGGFDGFGGYGGEPDYRGSDIAVNVSIPFLDCIQGCERDLRYNRDVQCDACHGSGFGPNNKRQTCPRCGGKGMIYNNRGIMMSMSSCPQCGGTGHIDTDPCAKCHGSGTMRHSTSLTVKIPAGIDTGDTVRLVGQGNQGSHGAGNGNLYIHVNVQPDPFFDRRGNDVYCSIPISVTTAILGGTVTVPTLSGAVDVKVPAGTQCNTKMRLRGKGVKGMKSRTVGDEIISFDVHIPKTITEEQRRLIQEFGKNEKGVEHPKAPAMRSVLGRIKSFLDSKRK</sequence>
<dbReference type="InterPro" id="IPR002939">
    <property type="entry name" value="DnaJ_C"/>
</dbReference>
<reference evidence="9 10" key="1">
    <citation type="submission" date="2016-05" db="EMBL/GenBank/DDBJ databases">
        <title>Nuclear genome of Blastocystis sp. subtype 1 NandII.</title>
        <authorList>
            <person name="Gentekaki E."/>
            <person name="Curtis B."/>
            <person name="Stairs C."/>
            <person name="Eme L."/>
            <person name="Herman E."/>
            <person name="Klimes V."/>
            <person name="Arias M.C."/>
            <person name="Elias M."/>
            <person name="Hilliou F."/>
            <person name="Klute M."/>
            <person name="Malik S.-B."/>
            <person name="Pightling A."/>
            <person name="Rachubinski R."/>
            <person name="Salas D."/>
            <person name="Schlacht A."/>
            <person name="Suga H."/>
            <person name="Archibald J."/>
            <person name="Ball S.G."/>
            <person name="Clark G."/>
            <person name="Dacks J."/>
            <person name="Van Der Giezen M."/>
            <person name="Tsaousis A."/>
            <person name="Roger A."/>
        </authorList>
    </citation>
    <scope>NUCLEOTIDE SEQUENCE [LARGE SCALE GENOMIC DNA]</scope>
    <source>
        <strain evidence="10">ATCC 50177 / NandII</strain>
    </source>
</reference>
<dbReference type="Pfam" id="PF00226">
    <property type="entry name" value="DnaJ"/>
    <property type="match status" value="1"/>
</dbReference>
<feature type="domain" description="J" evidence="7">
    <location>
        <begin position="64"/>
        <end position="129"/>
    </location>
</feature>
<dbReference type="GO" id="GO:0009408">
    <property type="term" value="P:response to heat"/>
    <property type="evidence" value="ECO:0007669"/>
    <property type="project" value="InterPro"/>
</dbReference>
<dbReference type="CDD" id="cd10747">
    <property type="entry name" value="DnaJ_C"/>
    <property type="match status" value="1"/>
</dbReference>
<evidence type="ECO:0000259" key="8">
    <source>
        <dbReference type="PROSITE" id="PS51188"/>
    </source>
</evidence>
<comment type="caution">
    <text evidence="9">The sequence shown here is derived from an EMBL/GenBank/DDBJ whole genome shotgun (WGS) entry which is preliminary data.</text>
</comment>
<dbReference type="Gene3D" id="2.10.230.10">
    <property type="entry name" value="Heat shock protein DnaJ, cysteine-rich domain"/>
    <property type="match status" value="1"/>
</dbReference>
<evidence type="ECO:0000313" key="10">
    <source>
        <dbReference type="Proteomes" id="UP000078348"/>
    </source>
</evidence>
<dbReference type="NCBIfam" id="NF008035">
    <property type="entry name" value="PRK10767.1"/>
    <property type="match status" value="1"/>
</dbReference>
<dbReference type="InterPro" id="IPR018253">
    <property type="entry name" value="DnaJ_domain_CS"/>
</dbReference>
<gene>
    <name evidence="9" type="ORF">AV274_3551</name>
</gene>
<dbReference type="PROSITE" id="PS50076">
    <property type="entry name" value="DNAJ_2"/>
    <property type="match status" value="1"/>
</dbReference>
<dbReference type="GO" id="GO:0008270">
    <property type="term" value="F:zinc ion binding"/>
    <property type="evidence" value="ECO:0007669"/>
    <property type="project" value="UniProtKB-KW"/>
</dbReference>
<dbReference type="PANTHER" id="PTHR43096">
    <property type="entry name" value="DNAJ HOMOLOG 1, MITOCHONDRIAL-RELATED"/>
    <property type="match status" value="1"/>
</dbReference>
<keyword evidence="1 6" id="KW-0479">Metal-binding</keyword>
<feature type="domain" description="CR-type" evidence="8">
    <location>
        <begin position="202"/>
        <end position="280"/>
    </location>
</feature>
<dbReference type="PROSITE" id="PS00636">
    <property type="entry name" value="DNAJ_1"/>
    <property type="match status" value="1"/>
</dbReference>
<dbReference type="FunFam" id="2.10.230.10:FF:000002">
    <property type="entry name" value="Molecular chaperone DnaJ"/>
    <property type="match status" value="1"/>
</dbReference>
<evidence type="ECO:0000256" key="3">
    <source>
        <dbReference type="ARBA" id="ARBA00022771"/>
    </source>
</evidence>
<dbReference type="InterPro" id="IPR001305">
    <property type="entry name" value="HSP_DnaJ_Cys-rich_dom"/>
</dbReference>
<dbReference type="HAMAP" id="MF_01152">
    <property type="entry name" value="DnaJ"/>
    <property type="match status" value="1"/>
</dbReference>
<dbReference type="GO" id="GO:0051082">
    <property type="term" value="F:unfolded protein binding"/>
    <property type="evidence" value="ECO:0007669"/>
    <property type="project" value="InterPro"/>
</dbReference>
<dbReference type="AlphaFoldDB" id="A0A196SEU6"/>